<dbReference type="SUPFAM" id="SSF56059">
    <property type="entry name" value="Glutathione synthetase ATP-binding domain-like"/>
    <property type="match status" value="1"/>
</dbReference>
<dbReference type="Pfam" id="PF14398">
    <property type="entry name" value="ATPgrasp_YheCD"/>
    <property type="match status" value="1"/>
</dbReference>
<keyword evidence="2" id="KW-1185">Reference proteome</keyword>
<name>A0ABV8VVV7_9BACI</name>
<reference evidence="2" key="1">
    <citation type="journal article" date="2019" name="Int. J. Syst. Evol. Microbiol.">
        <title>The Global Catalogue of Microorganisms (GCM) 10K type strain sequencing project: providing services to taxonomists for standard genome sequencing and annotation.</title>
        <authorList>
            <consortium name="The Broad Institute Genomics Platform"/>
            <consortium name="The Broad Institute Genome Sequencing Center for Infectious Disease"/>
            <person name="Wu L."/>
            <person name="Ma J."/>
        </authorList>
    </citation>
    <scope>NUCLEOTIDE SEQUENCE [LARGE SCALE GENOMIC DNA]</scope>
    <source>
        <strain evidence="2">KACC 14058</strain>
    </source>
</reference>
<dbReference type="Gene3D" id="3.30.470.20">
    <property type="entry name" value="ATP-grasp fold, B domain"/>
    <property type="match status" value="1"/>
</dbReference>
<organism evidence="1 2">
    <name type="scientific">Gracilibacillus marinus</name>
    <dbReference type="NCBI Taxonomy" id="630535"/>
    <lineage>
        <taxon>Bacteria</taxon>
        <taxon>Bacillati</taxon>
        <taxon>Bacillota</taxon>
        <taxon>Bacilli</taxon>
        <taxon>Bacillales</taxon>
        <taxon>Bacillaceae</taxon>
        <taxon>Gracilibacillus</taxon>
    </lineage>
</organism>
<evidence type="ECO:0000313" key="2">
    <source>
        <dbReference type="Proteomes" id="UP001595880"/>
    </source>
</evidence>
<comment type="caution">
    <text evidence="1">The sequence shown here is derived from an EMBL/GenBank/DDBJ whole genome shotgun (WGS) entry which is preliminary data.</text>
</comment>
<evidence type="ECO:0000313" key="1">
    <source>
        <dbReference type="EMBL" id="MFC4388652.1"/>
    </source>
</evidence>
<gene>
    <name evidence="1" type="ORF">ACFOZ1_12705</name>
</gene>
<sequence>MRYQLQVKSYPNQKHRIIVPYAIYHQHKSIRKIQNGPYLSTCEWLSHNKDTSIIYISSSLLQQLQLTVEQTYTISLSNYLCSIVYQLGIFIANMGQIDRYSDSFQTLVETGHTFGFDTILFHYKDLDFHHHTVTGYTYTNNTWSKISSPIPPVVYNRLPNRKIEAHPSVQQQKEHLKTYSIIFNPDFFNKWNVFRLCMQSSTSRYLLPHTIFQPSQNTVLEWIERTPCYIKPIHGSKGKDIYYLEKIDHHYAITYTQIGEQVTNKYSTFEELFTNHFDEGLQGYVIQEAIPLLANDQKKIDIRVHTNKDEHNNWHTSIIYIHQEDQVSILTHASYSADVYHLDDYFSAKEAESIQNKLNAIVLSLSNHLEQHYKGQLGELAFDFGIDNEKKLWLFEINAKPGWFVFEGSTLFYKEYKEICQYLYRYAFYLAK</sequence>
<protein>
    <submittedName>
        <fullName evidence="1">YheC/YheD family protein</fullName>
    </submittedName>
</protein>
<accession>A0ABV8VVV7</accession>
<proteinExistence type="predicted"/>
<dbReference type="InterPro" id="IPR026838">
    <property type="entry name" value="YheC/D"/>
</dbReference>
<dbReference type="RefSeq" id="WP_390199848.1">
    <property type="nucleotide sequence ID" value="NZ_JBHSDV010000004.1"/>
</dbReference>
<dbReference type="Proteomes" id="UP001595880">
    <property type="component" value="Unassembled WGS sequence"/>
</dbReference>
<dbReference type="EMBL" id="JBHSDV010000004">
    <property type="protein sequence ID" value="MFC4388652.1"/>
    <property type="molecule type" value="Genomic_DNA"/>
</dbReference>